<dbReference type="InterPro" id="IPR012347">
    <property type="entry name" value="Ferritin-like"/>
</dbReference>
<dbReference type="SUPFAM" id="SSF52821">
    <property type="entry name" value="Rhodanese/Cell cycle control phosphatase"/>
    <property type="match status" value="1"/>
</dbReference>
<dbReference type="Gene3D" id="1.20.1260.10">
    <property type="match status" value="1"/>
</dbReference>
<dbReference type="PANTHER" id="PTHR43031:SF1">
    <property type="entry name" value="PYRIDINE NUCLEOTIDE-DISULPHIDE OXIDOREDUCTASE"/>
    <property type="match status" value="1"/>
</dbReference>
<protein>
    <submittedName>
        <fullName evidence="2">Rhodanese-like protein</fullName>
    </submittedName>
</protein>
<feature type="domain" description="Rhodanese" evidence="1">
    <location>
        <begin position="32"/>
        <end position="119"/>
    </location>
</feature>
<evidence type="ECO:0000313" key="3">
    <source>
        <dbReference type="Proteomes" id="UP000014975"/>
    </source>
</evidence>
<organism evidence="2 3">
    <name type="scientific">Alkalidesulfovibrio alkalitolerans DSM 16529</name>
    <dbReference type="NCBI Taxonomy" id="1121439"/>
    <lineage>
        <taxon>Bacteria</taxon>
        <taxon>Pseudomonadati</taxon>
        <taxon>Thermodesulfobacteriota</taxon>
        <taxon>Desulfovibrionia</taxon>
        <taxon>Desulfovibrionales</taxon>
        <taxon>Desulfovibrionaceae</taxon>
        <taxon>Alkalidesulfovibrio</taxon>
    </lineage>
</organism>
<dbReference type="AlphaFoldDB" id="S7T1Z7"/>
<name>S7T1Z7_9BACT</name>
<evidence type="ECO:0000313" key="2">
    <source>
        <dbReference type="EMBL" id="EPR30601.1"/>
    </source>
</evidence>
<dbReference type="InterPro" id="IPR001307">
    <property type="entry name" value="Thiosulphate_STrfase_CS"/>
</dbReference>
<dbReference type="PANTHER" id="PTHR43031">
    <property type="entry name" value="FAD-DEPENDENT OXIDOREDUCTASE"/>
    <property type="match status" value="1"/>
</dbReference>
<dbReference type="eggNOG" id="COG1633">
    <property type="taxonomic scope" value="Bacteria"/>
</dbReference>
<dbReference type="CDD" id="cd00158">
    <property type="entry name" value="RHOD"/>
    <property type="match status" value="1"/>
</dbReference>
<dbReference type="PROSITE" id="PS00380">
    <property type="entry name" value="RHODANESE_1"/>
    <property type="match status" value="1"/>
</dbReference>
<dbReference type="PROSITE" id="PS50206">
    <property type="entry name" value="RHODANESE_3"/>
    <property type="match status" value="1"/>
</dbReference>
<dbReference type="InterPro" id="IPR050229">
    <property type="entry name" value="GlpE_sulfurtransferase"/>
</dbReference>
<dbReference type="STRING" id="1121439.dsat_1323"/>
<dbReference type="EMBL" id="ATHI01000031">
    <property type="protein sequence ID" value="EPR30601.1"/>
    <property type="molecule type" value="Genomic_DNA"/>
</dbReference>
<dbReference type="RefSeq" id="WP_020888020.1">
    <property type="nucleotide sequence ID" value="NZ_ATHI01000031.1"/>
</dbReference>
<proteinExistence type="predicted"/>
<comment type="caution">
    <text evidence="2">The sequence shown here is derived from an EMBL/GenBank/DDBJ whole genome shotgun (WGS) entry which is preliminary data.</text>
</comment>
<dbReference type="SMART" id="SM00450">
    <property type="entry name" value="RHOD"/>
    <property type="match status" value="1"/>
</dbReference>
<reference evidence="2 3" key="1">
    <citation type="journal article" date="2013" name="Genome Announc.">
        <title>Draft genome sequences for three mercury-methylating, sulfate-reducing bacteria.</title>
        <authorList>
            <person name="Brown S.D."/>
            <person name="Hurt R.A.Jr."/>
            <person name="Gilmour C.C."/>
            <person name="Elias D.A."/>
        </authorList>
    </citation>
    <scope>NUCLEOTIDE SEQUENCE [LARGE SCALE GENOMIC DNA]</scope>
    <source>
        <strain evidence="2 3">DSM 16529</strain>
    </source>
</reference>
<dbReference type="Pfam" id="PF00581">
    <property type="entry name" value="Rhodanese"/>
    <property type="match status" value="1"/>
</dbReference>
<accession>S7T1Z7</accession>
<keyword evidence="3" id="KW-1185">Reference proteome</keyword>
<dbReference type="Proteomes" id="UP000014975">
    <property type="component" value="Unassembled WGS sequence"/>
</dbReference>
<dbReference type="PATRIC" id="fig|1121439.3.peg.2705"/>
<dbReference type="GO" id="GO:0004792">
    <property type="term" value="F:thiosulfate-cyanide sulfurtransferase activity"/>
    <property type="evidence" value="ECO:0007669"/>
    <property type="project" value="InterPro"/>
</dbReference>
<dbReference type="SUPFAM" id="SSF47240">
    <property type="entry name" value="Ferritin-like"/>
    <property type="match status" value="1"/>
</dbReference>
<dbReference type="CDD" id="cd01045">
    <property type="entry name" value="Ferritin_like_AB"/>
    <property type="match status" value="1"/>
</dbReference>
<dbReference type="InterPro" id="IPR001763">
    <property type="entry name" value="Rhodanese-like_dom"/>
</dbReference>
<evidence type="ECO:0000259" key="1">
    <source>
        <dbReference type="PROSITE" id="PS50206"/>
    </source>
</evidence>
<dbReference type="InterPro" id="IPR036873">
    <property type="entry name" value="Rhodanese-like_dom_sf"/>
</dbReference>
<dbReference type="InterPro" id="IPR009078">
    <property type="entry name" value="Ferritin-like_SF"/>
</dbReference>
<gene>
    <name evidence="2" type="ORF">dsat_1323</name>
</gene>
<dbReference type="eggNOG" id="COG0607">
    <property type="taxonomic scope" value="Bacteria"/>
</dbReference>
<dbReference type="Gene3D" id="3.40.250.10">
    <property type="entry name" value="Rhodanese-like domain"/>
    <property type="match status" value="1"/>
</dbReference>
<sequence length="282" mass="30145">MPQTADTHEPDAATTPANVTTAEAEAFMRKRSLDDYTLLDVRQTWEYDEAHLPGARLVPLTELADRLGEVPRDKPVLTYCRSGGRSSAAAGLLAGQGYTALNILGGITAWQGAAAEGGLDQGLSYLPAAASMADILALAYAMEANLGDFYARCASGEDEEAKAVLQRLARFEEGHKAMVLRLARSHAPDVDEAALLARAREITAVEGGYGPQEASARLCAVKATRRDVLETAMAFEAQALDLYLRATSRAADLEAAAVLKELAVEEKKHMAVVGRMLDRTPS</sequence>
<dbReference type="OrthoDB" id="285281at2"/>